<dbReference type="SUPFAM" id="SSF50129">
    <property type="entry name" value="GroES-like"/>
    <property type="match status" value="1"/>
</dbReference>
<dbReference type="PANTHER" id="PTHR45033:SF1">
    <property type="entry name" value="OXIDOREDUCTASE (EUROFUNG)"/>
    <property type="match status" value="1"/>
</dbReference>
<dbReference type="InterPro" id="IPR036291">
    <property type="entry name" value="NAD(P)-bd_dom_sf"/>
</dbReference>
<dbReference type="Gene3D" id="3.40.50.720">
    <property type="entry name" value="NAD(P)-binding Rossmann-like Domain"/>
    <property type="match status" value="1"/>
</dbReference>
<dbReference type="SMART" id="SM00829">
    <property type="entry name" value="PKS_ER"/>
    <property type="match status" value="1"/>
</dbReference>
<dbReference type="Gene3D" id="3.90.180.10">
    <property type="entry name" value="Medium-chain alcohol dehydrogenases, catalytic domain"/>
    <property type="match status" value="1"/>
</dbReference>
<organism evidence="2 3">
    <name type="scientific">Trematosphaeria pertusa</name>
    <dbReference type="NCBI Taxonomy" id="390896"/>
    <lineage>
        <taxon>Eukaryota</taxon>
        <taxon>Fungi</taxon>
        <taxon>Dikarya</taxon>
        <taxon>Ascomycota</taxon>
        <taxon>Pezizomycotina</taxon>
        <taxon>Dothideomycetes</taxon>
        <taxon>Pleosporomycetidae</taxon>
        <taxon>Pleosporales</taxon>
        <taxon>Massarineae</taxon>
        <taxon>Trematosphaeriaceae</taxon>
        <taxon>Trematosphaeria</taxon>
    </lineage>
</organism>
<evidence type="ECO:0000313" key="3">
    <source>
        <dbReference type="Proteomes" id="UP000800094"/>
    </source>
</evidence>
<reference evidence="2" key="1">
    <citation type="journal article" date="2020" name="Stud. Mycol.">
        <title>101 Dothideomycetes genomes: a test case for predicting lifestyles and emergence of pathogens.</title>
        <authorList>
            <person name="Haridas S."/>
            <person name="Albert R."/>
            <person name="Binder M."/>
            <person name="Bloem J."/>
            <person name="Labutti K."/>
            <person name="Salamov A."/>
            <person name="Andreopoulos B."/>
            <person name="Baker S."/>
            <person name="Barry K."/>
            <person name="Bills G."/>
            <person name="Bluhm B."/>
            <person name="Cannon C."/>
            <person name="Castanera R."/>
            <person name="Culley D."/>
            <person name="Daum C."/>
            <person name="Ezra D."/>
            <person name="Gonzalez J."/>
            <person name="Henrissat B."/>
            <person name="Kuo A."/>
            <person name="Liang C."/>
            <person name="Lipzen A."/>
            <person name="Lutzoni F."/>
            <person name="Magnuson J."/>
            <person name="Mondo S."/>
            <person name="Nolan M."/>
            <person name="Ohm R."/>
            <person name="Pangilinan J."/>
            <person name="Park H.-J."/>
            <person name="Ramirez L."/>
            <person name="Alfaro M."/>
            <person name="Sun H."/>
            <person name="Tritt A."/>
            <person name="Yoshinaga Y."/>
            <person name="Zwiers L.-H."/>
            <person name="Turgeon B."/>
            <person name="Goodwin S."/>
            <person name="Spatafora J."/>
            <person name="Crous P."/>
            <person name="Grigoriev I."/>
        </authorList>
    </citation>
    <scope>NUCLEOTIDE SEQUENCE</scope>
    <source>
        <strain evidence="2">CBS 122368</strain>
    </source>
</reference>
<dbReference type="Pfam" id="PF00107">
    <property type="entry name" value="ADH_zinc_N"/>
    <property type="match status" value="1"/>
</dbReference>
<dbReference type="OrthoDB" id="3509362at2759"/>
<dbReference type="AlphaFoldDB" id="A0A6A6INC8"/>
<dbReference type="Proteomes" id="UP000800094">
    <property type="component" value="Unassembled WGS sequence"/>
</dbReference>
<dbReference type="RefSeq" id="XP_033686753.1">
    <property type="nucleotide sequence ID" value="XM_033821038.1"/>
</dbReference>
<dbReference type="CDD" id="cd08276">
    <property type="entry name" value="MDR7"/>
    <property type="match status" value="1"/>
</dbReference>
<feature type="domain" description="Enoyl reductase (ER)" evidence="1">
    <location>
        <begin position="15"/>
        <end position="348"/>
    </location>
</feature>
<dbReference type="EMBL" id="ML987192">
    <property type="protein sequence ID" value="KAF2251749.1"/>
    <property type="molecule type" value="Genomic_DNA"/>
</dbReference>
<dbReference type="InterPro" id="IPR020843">
    <property type="entry name" value="ER"/>
</dbReference>
<dbReference type="InterPro" id="IPR052711">
    <property type="entry name" value="Zinc_ADH-like"/>
</dbReference>
<evidence type="ECO:0000259" key="1">
    <source>
        <dbReference type="SMART" id="SM00829"/>
    </source>
</evidence>
<dbReference type="Pfam" id="PF08240">
    <property type="entry name" value="ADH_N"/>
    <property type="match status" value="1"/>
</dbReference>
<keyword evidence="3" id="KW-1185">Reference proteome</keyword>
<dbReference type="GeneID" id="54574368"/>
<gene>
    <name evidence="2" type="ORF">BU26DRAFT_242549</name>
</gene>
<dbReference type="SUPFAM" id="SSF51735">
    <property type="entry name" value="NAD(P)-binding Rossmann-fold domains"/>
    <property type="match status" value="1"/>
</dbReference>
<accession>A0A6A6INC8</accession>
<sequence>MAYPSTCRSFRRTTGPYPLSIVPATETLPESLAPHDVLIRMHAVALNYRDIAMLQEGGYPAPVASGGIPANDCAAEVVAVGDAVQTFAIGDRVAPTVDLANLTGNERNNDLKATGGNQPGVLTEYSVFQDSVLVKLPRHLSWEEASVIACAGVTAWVALGALKDVRDDTTALMQGTGGVSMFALLICLAAGIRPIITSSSDSKLAQLQKLSPKIAVINYKKHSNVAAEALRLTDGKGVDYVLNVTGTASIPSDLEMLRKRGGSVALIGFLEGLHADWKPDVLLGFLIKAAKLQGILAGSRDDFAALNKFLEAKTVHLDSIIDRTFAFEDSVAAFEYLRSGTHVGKIVIKF</sequence>
<dbReference type="GO" id="GO:0016491">
    <property type="term" value="F:oxidoreductase activity"/>
    <property type="evidence" value="ECO:0007669"/>
    <property type="project" value="InterPro"/>
</dbReference>
<proteinExistence type="predicted"/>
<protein>
    <submittedName>
        <fullName evidence="2">NAD(P)-binding protein</fullName>
    </submittedName>
</protein>
<dbReference type="InterPro" id="IPR011032">
    <property type="entry name" value="GroES-like_sf"/>
</dbReference>
<dbReference type="PANTHER" id="PTHR45033">
    <property type="match status" value="1"/>
</dbReference>
<dbReference type="InterPro" id="IPR013154">
    <property type="entry name" value="ADH-like_N"/>
</dbReference>
<dbReference type="InterPro" id="IPR013149">
    <property type="entry name" value="ADH-like_C"/>
</dbReference>
<name>A0A6A6INC8_9PLEO</name>
<evidence type="ECO:0000313" key="2">
    <source>
        <dbReference type="EMBL" id="KAF2251749.1"/>
    </source>
</evidence>